<dbReference type="OrthoDB" id="648861at2759"/>
<proteinExistence type="predicted"/>
<dbReference type="EMBL" id="VIFY01000123">
    <property type="protein sequence ID" value="TQB70065.1"/>
    <property type="molecule type" value="Genomic_DNA"/>
</dbReference>
<comment type="caution">
    <text evidence="1">The sequence shown here is derived from an EMBL/GenBank/DDBJ whole genome shotgun (WGS) entry which is preliminary data.</text>
</comment>
<reference evidence="1 2" key="1">
    <citation type="submission" date="2019-06" db="EMBL/GenBank/DDBJ databases">
        <title>Wine fermentation using esterase from Monascus purpureus.</title>
        <authorList>
            <person name="Geng C."/>
            <person name="Zhang Y."/>
        </authorList>
    </citation>
    <scope>NUCLEOTIDE SEQUENCE [LARGE SCALE GENOMIC DNA]</scope>
    <source>
        <strain evidence="1">HQ1</strain>
    </source>
</reference>
<organism evidence="1 2">
    <name type="scientific">Monascus purpureus</name>
    <name type="common">Red mold</name>
    <name type="synonym">Monascus anka</name>
    <dbReference type="NCBI Taxonomy" id="5098"/>
    <lineage>
        <taxon>Eukaryota</taxon>
        <taxon>Fungi</taxon>
        <taxon>Dikarya</taxon>
        <taxon>Ascomycota</taxon>
        <taxon>Pezizomycotina</taxon>
        <taxon>Eurotiomycetes</taxon>
        <taxon>Eurotiomycetidae</taxon>
        <taxon>Eurotiales</taxon>
        <taxon>Aspergillaceae</taxon>
        <taxon>Monascus</taxon>
    </lineage>
</organism>
<name>A0A507QS64_MONPU</name>
<accession>A0A507QS64</accession>
<gene>
    <name evidence="1" type="ORF">MPDQ_000985</name>
</gene>
<keyword evidence="2" id="KW-1185">Reference proteome</keyword>
<evidence type="ECO:0000313" key="1">
    <source>
        <dbReference type="EMBL" id="TQB70065.1"/>
    </source>
</evidence>
<dbReference type="AlphaFoldDB" id="A0A507QS64"/>
<sequence>MERKSIKVEEQPRNALDLWQYADPPGLETIQALENGRHGGVAPLSMARSNSLISNAAVALSQLHLAKFSSTTERHRAPHVTRNGQHLARYLCIFAKDSLSDRSDVPKEAFG</sequence>
<evidence type="ECO:0000313" key="2">
    <source>
        <dbReference type="Proteomes" id="UP000319663"/>
    </source>
</evidence>
<dbReference type="Proteomes" id="UP000319663">
    <property type="component" value="Unassembled WGS sequence"/>
</dbReference>
<protein>
    <submittedName>
        <fullName evidence="1">Uncharacterized protein</fullName>
    </submittedName>
</protein>